<dbReference type="OrthoDB" id="4736977at2"/>
<evidence type="ECO:0000256" key="1">
    <source>
        <dbReference type="SAM" id="SignalP"/>
    </source>
</evidence>
<keyword evidence="1" id="KW-0732">Signal</keyword>
<evidence type="ECO:0008006" key="4">
    <source>
        <dbReference type="Google" id="ProtNLM"/>
    </source>
</evidence>
<accession>A0A132C174</accession>
<gene>
    <name evidence="2" type="ORF">TRIHO_07690</name>
</gene>
<name>A0A132C174_9RHOB</name>
<feature type="chain" id="PRO_5007288754" description="Argininosuccinate lyase" evidence="1">
    <location>
        <begin position="22"/>
        <end position="107"/>
    </location>
</feature>
<reference evidence="2 3" key="1">
    <citation type="submission" date="2015-12" db="EMBL/GenBank/DDBJ databases">
        <title>Genome sequence of the marine Rhodobacteraceae strain O3.65, Candidatus Tritonibacter horizontis.</title>
        <authorList>
            <person name="Poehlein A."/>
            <person name="Giebel H.A."/>
            <person name="Voget S."/>
            <person name="Brinkhoff T."/>
        </authorList>
    </citation>
    <scope>NUCLEOTIDE SEQUENCE [LARGE SCALE GENOMIC DNA]</scope>
    <source>
        <strain evidence="2 3">O3.65</strain>
    </source>
</reference>
<organism evidence="2 3">
    <name type="scientific">Tritonibacter horizontis</name>
    <dbReference type="NCBI Taxonomy" id="1768241"/>
    <lineage>
        <taxon>Bacteria</taxon>
        <taxon>Pseudomonadati</taxon>
        <taxon>Pseudomonadota</taxon>
        <taxon>Alphaproteobacteria</taxon>
        <taxon>Rhodobacterales</taxon>
        <taxon>Paracoccaceae</taxon>
        <taxon>Tritonibacter</taxon>
    </lineage>
</organism>
<dbReference type="EMBL" id="LPUY01000018">
    <property type="protein sequence ID" value="KUP94354.1"/>
    <property type="molecule type" value="Genomic_DNA"/>
</dbReference>
<dbReference type="AlphaFoldDB" id="A0A132C174"/>
<feature type="signal peptide" evidence="1">
    <location>
        <begin position="1"/>
        <end position="21"/>
    </location>
</feature>
<dbReference type="RefSeq" id="WP_068240586.1">
    <property type="nucleotide sequence ID" value="NZ_LPUY01000018.1"/>
</dbReference>
<evidence type="ECO:0000313" key="2">
    <source>
        <dbReference type="EMBL" id="KUP94354.1"/>
    </source>
</evidence>
<comment type="caution">
    <text evidence="2">The sequence shown here is derived from an EMBL/GenBank/DDBJ whole genome shotgun (WGS) entry which is preliminary data.</text>
</comment>
<protein>
    <recommendedName>
        <fullName evidence="4">Argininosuccinate lyase</fullName>
    </recommendedName>
</protein>
<dbReference type="Proteomes" id="UP000068382">
    <property type="component" value="Unassembled WGS sequence"/>
</dbReference>
<proteinExistence type="predicted"/>
<keyword evidence="3" id="KW-1185">Reference proteome</keyword>
<evidence type="ECO:0000313" key="3">
    <source>
        <dbReference type="Proteomes" id="UP000068382"/>
    </source>
</evidence>
<sequence length="107" mass="11701">MVRTLTLAASALALSVSFAWAEDLEFYLTNDSSVDLVAFNVSAAETDNWEENLIEDGFVAPGYEISVLIADGAMTCIYDMRGVFSDGVWVEDYGLDLCEMGGYIFSD</sequence>